<dbReference type="SUPFAM" id="SSF51182">
    <property type="entry name" value="RmlC-like cupins"/>
    <property type="match status" value="1"/>
</dbReference>
<dbReference type="InterPro" id="IPR013096">
    <property type="entry name" value="Cupin_2"/>
</dbReference>
<evidence type="ECO:0000313" key="3">
    <source>
        <dbReference type="Proteomes" id="UP001596116"/>
    </source>
</evidence>
<sequence length="108" mass="12015">MALDYRVAFAETDWEPALGGSARLKRVARGGKIFRLLELTPASHHPDWCETGHLGLVVEGELEIEFDAKTVRLSAGDALTIPHGETDRHRPRALTQRAVLFLIDDDVK</sequence>
<gene>
    <name evidence="2" type="ORF">ACFMB1_04040</name>
</gene>
<keyword evidence="3" id="KW-1185">Reference proteome</keyword>
<dbReference type="Pfam" id="PF07883">
    <property type="entry name" value="Cupin_2"/>
    <property type="match status" value="1"/>
</dbReference>
<proteinExistence type="predicted"/>
<organism evidence="2 3">
    <name type="scientific">Hyphococcus aureus</name>
    <dbReference type="NCBI Taxonomy" id="2666033"/>
    <lineage>
        <taxon>Bacteria</taxon>
        <taxon>Pseudomonadati</taxon>
        <taxon>Pseudomonadota</taxon>
        <taxon>Alphaproteobacteria</taxon>
        <taxon>Parvularculales</taxon>
        <taxon>Parvularculaceae</taxon>
        <taxon>Hyphococcus</taxon>
    </lineage>
</organism>
<reference evidence="2 3" key="1">
    <citation type="submission" date="2024-09" db="EMBL/GenBank/DDBJ databases">
        <authorList>
            <person name="Zhang Z.-H."/>
        </authorList>
    </citation>
    <scope>NUCLEOTIDE SEQUENCE [LARGE SCALE GENOMIC DNA]</scope>
    <source>
        <strain evidence="2 3">HHTR114</strain>
    </source>
</reference>
<protein>
    <submittedName>
        <fullName evidence="2">Cupin domain-containing protein</fullName>
    </submittedName>
</protein>
<dbReference type="Proteomes" id="UP001596116">
    <property type="component" value="Unassembled WGS sequence"/>
</dbReference>
<name>A0ABW1KT89_9PROT</name>
<dbReference type="EMBL" id="JBHPON010000001">
    <property type="protein sequence ID" value="MFC6034699.1"/>
    <property type="molecule type" value="Genomic_DNA"/>
</dbReference>
<dbReference type="RefSeq" id="WP_379879960.1">
    <property type="nucleotide sequence ID" value="NZ_JBHPON010000001.1"/>
</dbReference>
<dbReference type="InterPro" id="IPR014710">
    <property type="entry name" value="RmlC-like_jellyroll"/>
</dbReference>
<dbReference type="Gene3D" id="2.60.120.10">
    <property type="entry name" value="Jelly Rolls"/>
    <property type="match status" value="1"/>
</dbReference>
<accession>A0ABW1KT89</accession>
<dbReference type="InterPro" id="IPR011051">
    <property type="entry name" value="RmlC_Cupin_sf"/>
</dbReference>
<comment type="caution">
    <text evidence="2">The sequence shown here is derived from an EMBL/GenBank/DDBJ whole genome shotgun (WGS) entry which is preliminary data.</text>
</comment>
<feature type="domain" description="Cupin type-2" evidence="1">
    <location>
        <begin position="44"/>
        <end position="102"/>
    </location>
</feature>
<evidence type="ECO:0000259" key="1">
    <source>
        <dbReference type="Pfam" id="PF07883"/>
    </source>
</evidence>
<evidence type="ECO:0000313" key="2">
    <source>
        <dbReference type="EMBL" id="MFC6034699.1"/>
    </source>
</evidence>